<feature type="region of interest" description="Disordered" evidence="1">
    <location>
        <begin position="256"/>
        <end position="292"/>
    </location>
</feature>
<proteinExistence type="predicted"/>
<protein>
    <submittedName>
        <fullName evidence="4">Uncharacterized protein</fullName>
    </submittedName>
</protein>
<feature type="compositionally biased region" description="Basic and acidic residues" evidence="1">
    <location>
        <begin position="361"/>
        <end position="375"/>
    </location>
</feature>
<sequence>MEDSYPHLEEHDKFRGTNLDDLFNSLKIYEAEVKSSSYASTSTQNIAFMSSQNTDSTNEPSNSPQLDNDDLKQIDADDLEEMDLKWQMAMKGHFARECRSPKDTRRNVQAEPQRRNVPVETSTSSALVSQCDGVGSYDWRFHIEEEPTNYALMAFTSSSTSSSDNKVSDLEDDSKAEPPQNVPSFVQPTEQVKTLRPSVKPVETSILAANYKIAIPKPKTYGNSKNRKACFVFTAAIPKPHVTRLKLAKSVVTKPFSPPRRTINHQPLPPASNFSSKVTTAKAPKDKGVIDSGCSRHMTGNMSYLSEFEAINGGYVAFGGNPKGGKITGKGKIRTDKEPEFKGRKPKSKVYVSPSSSAQTKKHDDKTKREAKGNSHVELSTGYRNLSAEFEDFSDNIINEVNAAGTSVPAVRQISINSTNTFSVAGPSNNVVSPTLKKSSYVNTSQYPDDLNMLELEDITYSDNKEDVGAKADFTNLVTTITVSPILTTRVHKDHHVKQIIGDLSLATQTRSMTRVAKDQGGLSQINNDDFHTCMFACFPSQEEPKRVLVDFPNGKRAIGTKWVFRNKKDERDIVVGNKARLVAQECTQEEGIDYEEVFALVARIEAIRLFLTYASFMDLWCTKWMLKVLSYRKSASTPIDTKKPLLKDLDGEDVDVHNYKSMIGSLMYLTSSRPDIILISLQCKKQTVVATSSTETEYIATAICCAQVLWIQNQLLDYGPDQMVSGKDSSNPLMADNLPKIIWYLTHHVALMKSWLVQKQMAIVDVKVRIEVCSVDLKVSAVMLIFTDCMSAKRTSWNEFSSSMASAAICLSTCRKFIFSKYIFDSRMRNMNSSSKFYMYLRFLQLMIRAQVGDISSHTIKYSSPALTQKVFANMRRVRKGFFRVETSLFEGMILAQQAYKGVVGVDIADEVHADVDVADASAASVEADAIPAAVAEPSIPSPPPTTQSPPPS</sequence>
<dbReference type="EMBL" id="BKCJ010035204">
    <property type="protein sequence ID" value="GEV81549.1"/>
    <property type="molecule type" value="Genomic_DNA"/>
</dbReference>
<feature type="region of interest" description="Disordered" evidence="1">
    <location>
        <begin position="96"/>
        <end position="125"/>
    </location>
</feature>
<feature type="compositionally biased region" description="Basic and acidic residues" evidence="1">
    <location>
        <begin position="96"/>
        <end position="114"/>
    </location>
</feature>
<evidence type="ECO:0000259" key="2">
    <source>
        <dbReference type="Pfam" id="PF07727"/>
    </source>
</evidence>
<feature type="region of interest" description="Disordered" evidence="1">
    <location>
        <begin position="158"/>
        <end position="184"/>
    </location>
</feature>
<accession>A0A699GUC0</accession>
<reference evidence="4" key="1">
    <citation type="journal article" date="2019" name="Sci. Rep.">
        <title>Draft genome of Tanacetum cinerariifolium, the natural source of mosquito coil.</title>
        <authorList>
            <person name="Yamashiro T."/>
            <person name="Shiraishi A."/>
            <person name="Satake H."/>
            <person name="Nakayama K."/>
        </authorList>
    </citation>
    <scope>NUCLEOTIDE SEQUENCE</scope>
</reference>
<gene>
    <name evidence="4" type="ORF">Tci_153526</name>
</gene>
<feature type="domain" description="Reverse transcriptase Ty1/copia-type" evidence="2">
    <location>
        <begin position="549"/>
        <end position="616"/>
    </location>
</feature>
<feature type="compositionally biased region" description="Pro residues" evidence="1">
    <location>
        <begin position="941"/>
        <end position="954"/>
    </location>
</feature>
<dbReference type="PANTHER" id="PTHR11439:SF509">
    <property type="entry name" value="RNA-DIRECTED DNA POLYMERASE"/>
    <property type="match status" value="1"/>
</dbReference>
<feature type="domain" description="Retrovirus-related Pol polyprotein from transposon TNT 1-94-like beta-barrel" evidence="3">
    <location>
        <begin position="289"/>
        <end position="336"/>
    </location>
</feature>
<feature type="compositionally biased region" description="Basic and acidic residues" evidence="1">
    <location>
        <begin position="166"/>
        <end position="176"/>
    </location>
</feature>
<dbReference type="Pfam" id="PF22936">
    <property type="entry name" value="Pol_BBD"/>
    <property type="match status" value="1"/>
</dbReference>
<evidence type="ECO:0000259" key="3">
    <source>
        <dbReference type="Pfam" id="PF22936"/>
    </source>
</evidence>
<feature type="region of interest" description="Disordered" evidence="1">
    <location>
        <begin position="935"/>
        <end position="954"/>
    </location>
</feature>
<comment type="caution">
    <text evidence="4">The sequence shown here is derived from an EMBL/GenBank/DDBJ whole genome shotgun (WGS) entry which is preliminary data.</text>
</comment>
<evidence type="ECO:0000313" key="4">
    <source>
        <dbReference type="EMBL" id="GEV81549.1"/>
    </source>
</evidence>
<evidence type="ECO:0000256" key="1">
    <source>
        <dbReference type="SAM" id="MobiDB-lite"/>
    </source>
</evidence>
<feature type="compositionally biased region" description="Basic and acidic residues" evidence="1">
    <location>
        <begin position="333"/>
        <end position="343"/>
    </location>
</feature>
<organism evidence="4">
    <name type="scientific">Tanacetum cinerariifolium</name>
    <name type="common">Dalmatian daisy</name>
    <name type="synonym">Chrysanthemum cinerariifolium</name>
    <dbReference type="NCBI Taxonomy" id="118510"/>
    <lineage>
        <taxon>Eukaryota</taxon>
        <taxon>Viridiplantae</taxon>
        <taxon>Streptophyta</taxon>
        <taxon>Embryophyta</taxon>
        <taxon>Tracheophyta</taxon>
        <taxon>Spermatophyta</taxon>
        <taxon>Magnoliopsida</taxon>
        <taxon>eudicotyledons</taxon>
        <taxon>Gunneridae</taxon>
        <taxon>Pentapetalae</taxon>
        <taxon>asterids</taxon>
        <taxon>campanulids</taxon>
        <taxon>Asterales</taxon>
        <taxon>Asteraceae</taxon>
        <taxon>Asteroideae</taxon>
        <taxon>Anthemideae</taxon>
        <taxon>Anthemidinae</taxon>
        <taxon>Tanacetum</taxon>
    </lineage>
</organism>
<dbReference type="Pfam" id="PF07727">
    <property type="entry name" value="RVT_2"/>
    <property type="match status" value="1"/>
</dbReference>
<dbReference type="AlphaFoldDB" id="A0A699GUC0"/>
<dbReference type="InterPro" id="IPR054722">
    <property type="entry name" value="PolX-like_BBD"/>
</dbReference>
<name>A0A699GUC0_TANCI</name>
<feature type="region of interest" description="Disordered" evidence="1">
    <location>
        <begin position="322"/>
        <end position="375"/>
    </location>
</feature>
<dbReference type="PANTHER" id="PTHR11439">
    <property type="entry name" value="GAG-POL-RELATED RETROTRANSPOSON"/>
    <property type="match status" value="1"/>
</dbReference>
<dbReference type="InterPro" id="IPR013103">
    <property type="entry name" value="RVT_2"/>
</dbReference>